<dbReference type="Proteomes" id="UP000017938">
    <property type="component" value="Unassembled WGS sequence"/>
</dbReference>
<dbReference type="AlphaFoldDB" id="R6U2E3"/>
<accession>R6U2E3</accession>
<dbReference type="EMBL" id="CBFW010000205">
    <property type="protein sequence ID" value="CDC74261.1"/>
    <property type="molecule type" value="Genomic_DNA"/>
</dbReference>
<proteinExistence type="predicted"/>
<name>R6U2E3_9BACT</name>
<evidence type="ECO:0000313" key="1">
    <source>
        <dbReference type="EMBL" id="CDC74261.1"/>
    </source>
</evidence>
<reference evidence="1" key="1">
    <citation type="submission" date="2012-11" db="EMBL/GenBank/DDBJ databases">
        <title>Dependencies among metagenomic species, viruses, plasmids and units of genetic variation.</title>
        <authorList>
            <person name="Nielsen H.B."/>
            <person name="Almeida M."/>
            <person name="Juncker A.S."/>
            <person name="Rasmussen S."/>
            <person name="Li J."/>
            <person name="Sunagawa S."/>
            <person name="Plichta D."/>
            <person name="Gautier L."/>
            <person name="Le Chatelier E."/>
            <person name="Peletier E."/>
            <person name="Bonde I."/>
            <person name="Nielsen T."/>
            <person name="Manichanh C."/>
            <person name="Arumugam M."/>
            <person name="Batto J."/>
            <person name="Santos M.B.Q.D."/>
            <person name="Blom N."/>
            <person name="Borruel N."/>
            <person name="Burgdorf K.S."/>
            <person name="Boumezbeur F."/>
            <person name="Casellas F."/>
            <person name="Dore J."/>
            <person name="Guarner F."/>
            <person name="Hansen T."/>
            <person name="Hildebrand F."/>
            <person name="Kaas R.S."/>
            <person name="Kennedy S."/>
            <person name="Kristiansen K."/>
            <person name="Kultima J.R."/>
            <person name="Leonard P."/>
            <person name="Levenez F."/>
            <person name="Lund O."/>
            <person name="Moumen B."/>
            <person name="Le Paslier D."/>
            <person name="Pons N."/>
            <person name="Pedersen O."/>
            <person name="Prifti E."/>
            <person name="Qin J."/>
            <person name="Raes J."/>
            <person name="Tap J."/>
            <person name="Tims S."/>
            <person name="Ussery D.W."/>
            <person name="Yamada T."/>
            <person name="MetaHit consortium"/>
            <person name="Renault P."/>
            <person name="Sicheritz-Ponten T."/>
            <person name="Bork P."/>
            <person name="Wang J."/>
            <person name="Brunak S."/>
            <person name="Ehrlich S.D."/>
        </authorList>
    </citation>
    <scope>NUCLEOTIDE SEQUENCE [LARGE SCALE GENOMIC DNA]</scope>
</reference>
<organism evidence="1 2">
    <name type="scientific">Candidatus Colimorpha enterica</name>
    <dbReference type="NCBI Taxonomy" id="3083063"/>
    <lineage>
        <taxon>Bacteria</taxon>
        <taxon>Pseudomonadati</taxon>
        <taxon>Bacteroidota</taxon>
        <taxon>Bacteroidia</taxon>
        <taxon>Bacteroidales</taxon>
        <taxon>Candidatus Colimorpha</taxon>
    </lineage>
</organism>
<sequence length="403" mass="44723">MIASVADLEDYIDGYQTMMKNEPGHGNPDPEALAEIRNRYGESYFESRDLIFLPVLDATISVTFRIMSLTEKNGAVTLDVSYYDPGVGDCCEQQFCAAIETEEKLKCDSVNVNFRSEVGQIPTSERNCRLIWSNFNPEKAKFGNKSSFTVSELNNAIVKIDKENYSVYLDGELLAKFFCITDIYLCDITGDGIPEMCFNTTFGSGLIDLRISAIDCSTGKTIFSLSDRGQHDYTFSEENGSLIIVERGGLLSDNVTRTGTLTYDGGNVSIDWGRSVSTKAYCFNINTLTGGAAHPFTVLRSRSDVENYLIRYSQTEKDYIELKSCLDSYGEEFFRSNHIVIISTTLGENQTYSGVQLTESWNSLYAELLTEESGADADHGIMPITVIIPVGGQLADNPAYNFN</sequence>
<comment type="caution">
    <text evidence="1">The sequence shown here is derived from an EMBL/GenBank/DDBJ whole genome shotgun (WGS) entry which is preliminary data.</text>
</comment>
<protein>
    <submittedName>
        <fullName evidence="1">Uncharacterized protein</fullName>
    </submittedName>
</protein>
<gene>
    <name evidence="1" type="ORF">BN580_01456</name>
</gene>
<evidence type="ECO:0000313" key="2">
    <source>
        <dbReference type="Proteomes" id="UP000017938"/>
    </source>
</evidence>